<organism evidence="1 2">
    <name type="scientific">Xylanimonas oleitrophica</name>
    <dbReference type="NCBI Taxonomy" id="2607479"/>
    <lineage>
        <taxon>Bacteria</taxon>
        <taxon>Bacillati</taxon>
        <taxon>Actinomycetota</taxon>
        <taxon>Actinomycetes</taxon>
        <taxon>Micrococcales</taxon>
        <taxon>Promicromonosporaceae</taxon>
        <taxon>Xylanimonas</taxon>
    </lineage>
</organism>
<dbReference type="EMBL" id="QKWH01000008">
    <property type="protein sequence ID" value="PZR52602.1"/>
    <property type="molecule type" value="Genomic_DNA"/>
</dbReference>
<dbReference type="Proteomes" id="UP000248783">
    <property type="component" value="Unassembled WGS sequence"/>
</dbReference>
<proteinExistence type="predicted"/>
<dbReference type="RefSeq" id="WP_111251277.1">
    <property type="nucleotide sequence ID" value="NZ_QKWH01000008.1"/>
</dbReference>
<protein>
    <submittedName>
        <fullName evidence="1">Pyridoxamine 5'-phosphate oxidase family protein</fullName>
    </submittedName>
</protein>
<dbReference type="InterPro" id="IPR012349">
    <property type="entry name" value="Split_barrel_FMN-bd"/>
</dbReference>
<dbReference type="Pfam" id="PF12900">
    <property type="entry name" value="Pyridox_ox_2"/>
    <property type="match status" value="1"/>
</dbReference>
<comment type="caution">
    <text evidence="1">The sequence shown here is derived from an EMBL/GenBank/DDBJ whole genome shotgun (WGS) entry which is preliminary data.</text>
</comment>
<sequence>MSDPTSVVTPLSEDEAWELLGLQPMGRLATAVAGEPEIFPVNHAVAGRRVYVRTSPGSKLAEIAINGNVAFEVDQMSADLAYSVVVKGTAEILEKDADLTEAEATGLITYDDLPKNVWLRITPREISGRRFAR</sequence>
<accession>A0A2W5WNP0</accession>
<dbReference type="Gene3D" id="2.30.110.10">
    <property type="entry name" value="Electron Transport, Fmn-binding Protein, Chain A"/>
    <property type="match status" value="1"/>
</dbReference>
<dbReference type="InterPro" id="IPR024747">
    <property type="entry name" value="Pyridox_Oxase-rel"/>
</dbReference>
<name>A0A2W5WNP0_9MICO</name>
<evidence type="ECO:0000313" key="1">
    <source>
        <dbReference type="EMBL" id="PZR52602.1"/>
    </source>
</evidence>
<evidence type="ECO:0000313" key="2">
    <source>
        <dbReference type="Proteomes" id="UP000248783"/>
    </source>
</evidence>
<reference evidence="1 2" key="1">
    <citation type="submission" date="2018-06" db="EMBL/GenBank/DDBJ databases">
        <title>Whole genome sequencing of a novel hydrocarbon degrading bacterial strain, PW21 isolated from oil contaminated produced water sample.</title>
        <authorList>
            <person name="Nagkirti P."/>
            <person name="Shaikh A."/>
            <person name="Gowdaman V."/>
            <person name="Engineer A.E."/>
            <person name="Dagar S."/>
            <person name="Dhakephalkar P.K."/>
        </authorList>
    </citation>
    <scope>NUCLEOTIDE SEQUENCE [LARGE SCALE GENOMIC DNA]</scope>
    <source>
        <strain evidence="1 2">PW21</strain>
    </source>
</reference>
<dbReference type="SUPFAM" id="SSF50475">
    <property type="entry name" value="FMN-binding split barrel"/>
    <property type="match status" value="1"/>
</dbReference>
<dbReference type="AlphaFoldDB" id="A0A2W5WNP0"/>
<gene>
    <name evidence="1" type="ORF">DNL40_10800</name>
</gene>
<keyword evidence="2" id="KW-1185">Reference proteome</keyword>